<evidence type="ECO:0000256" key="1">
    <source>
        <dbReference type="ARBA" id="ARBA00006252"/>
    </source>
</evidence>
<dbReference type="GO" id="GO:0003955">
    <property type="term" value="F:NAD(P)H dehydrogenase (quinone) activity"/>
    <property type="evidence" value="ECO:0007669"/>
    <property type="project" value="TreeGrafter"/>
</dbReference>
<gene>
    <name evidence="4" type="ORF">C5L23_001274</name>
</gene>
<evidence type="ECO:0000313" key="4">
    <source>
        <dbReference type="EMBL" id="TDG67475.1"/>
    </source>
</evidence>
<evidence type="ECO:0000256" key="2">
    <source>
        <dbReference type="ARBA" id="ARBA00023002"/>
    </source>
</evidence>
<keyword evidence="2" id="KW-0560">Oxidoreductase</keyword>
<dbReference type="STRING" id="907931.GCA_000165675_01569"/>
<name>A0A4R5N6P2_9LACO</name>
<organism evidence="4 5">
    <name type="scientific">Leuconostoc fallax</name>
    <dbReference type="NCBI Taxonomy" id="1251"/>
    <lineage>
        <taxon>Bacteria</taxon>
        <taxon>Bacillati</taxon>
        <taxon>Bacillota</taxon>
        <taxon>Bacilli</taxon>
        <taxon>Lactobacillales</taxon>
        <taxon>Lactobacillaceae</taxon>
        <taxon>Leuconostoc</taxon>
    </lineage>
</organism>
<dbReference type="PANTHER" id="PTHR10204:SF34">
    <property type="entry name" value="NAD(P)H DEHYDROGENASE [QUINONE] 1 ISOFORM 1"/>
    <property type="match status" value="1"/>
</dbReference>
<dbReference type="Pfam" id="PF02525">
    <property type="entry name" value="Flavodoxin_2"/>
    <property type="match status" value="1"/>
</dbReference>
<sequence>MLYIIVMKILIIYTYPHHNSLNGAIFDAVIQNLNNEHDVKIIDLYQEHFNPVLNFDKNNKRRDLFLSTETKKYREAISWSNHLIFIFPIWWSSMPAILKGFIDKVFAQNFAYSYDSNKIIPHKLLHGKTASIIVTHDTPQFIAKYIQKDYGKILKKQILENMCGIRVNALISFPNVRKSSLKRRANFLNKIKVYAKKL</sequence>
<accession>A0A4R5N6P2</accession>
<keyword evidence="5" id="KW-1185">Reference proteome</keyword>
<reference evidence="4 5" key="1">
    <citation type="journal article" date="2019" name="Appl. Microbiol. Biotechnol.">
        <title>Uncovering carbohydrate metabolism through a genotype-phenotype association study of 56 lactic acid bacteria genomes.</title>
        <authorList>
            <person name="Buron-Moles G."/>
            <person name="Chailyan A."/>
            <person name="Dolejs I."/>
            <person name="Forster J."/>
            <person name="Miks M.H."/>
        </authorList>
    </citation>
    <scope>NUCLEOTIDE SEQUENCE [LARGE SCALE GENOMIC DNA]</scope>
    <source>
        <strain evidence="4 5">ATCC 700006</strain>
    </source>
</reference>
<dbReference type="InterPro" id="IPR051545">
    <property type="entry name" value="NAD(P)H_dehydrogenase_qn"/>
</dbReference>
<dbReference type="PANTHER" id="PTHR10204">
    <property type="entry name" value="NAD P H OXIDOREDUCTASE-RELATED"/>
    <property type="match status" value="1"/>
</dbReference>
<dbReference type="EMBL" id="PUFI01000015">
    <property type="protein sequence ID" value="TDG67475.1"/>
    <property type="molecule type" value="Genomic_DNA"/>
</dbReference>
<dbReference type="GO" id="GO:0005829">
    <property type="term" value="C:cytosol"/>
    <property type="evidence" value="ECO:0007669"/>
    <property type="project" value="TreeGrafter"/>
</dbReference>
<dbReference type="InterPro" id="IPR003680">
    <property type="entry name" value="Flavodoxin_fold"/>
</dbReference>
<dbReference type="Proteomes" id="UP000295681">
    <property type="component" value="Unassembled WGS sequence"/>
</dbReference>
<comment type="similarity">
    <text evidence="1">Belongs to the NAD(P)H dehydrogenase (quinone) family.</text>
</comment>
<dbReference type="InterPro" id="IPR029039">
    <property type="entry name" value="Flavoprotein-like_sf"/>
</dbReference>
<comment type="caution">
    <text evidence="4">The sequence shown here is derived from an EMBL/GenBank/DDBJ whole genome shotgun (WGS) entry which is preliminary data.</text>
</comment>
<dbReference type="Gene3D" id="3.40.50.360">
    <property type="match status" value="1"/>
</dbReference>
<dbReference type="AlphaFoldDB" id="A0A4R5N6P2"/>
<protein>
    <recommendedName>
        <fullName evidence="3">Flavodoxin-like fold domain-containing protein</fullName>
    </recommendedName>
</protein>
<feature type="domain" description="Flavodoxin-like fold" evidence="3">
    <location>
        <begin position="7"/>
        <end position="179"/>
    </location>
</feature>
<evidence type="ECO:0000259" key="3">
    <source>
        <dbReference type="Pfam" id="PF02525"/>
    </source>
</evidence>
<evidence type="ECO:0000313" key="5">
    <source>
        <dbReference type="Proteomes" id="UP000295681"/>
    </source>
</evidence>
<proteinExistence type="inferred from homology"/>
<dbReference type="SUPFAM" id="SSF52218">
    <property type="entry name" value="Flavoproteins"/>
    <property type="match status" value="1"/>
</dbReference>